<dbReference type="SUPFAM" id="SSF54637">
    <property type="entry name" value="Thioesterase/thiol ester dehydrase-isomerase"/>
    <property type="match status" value="1"/>
</dbReference>
<evidence type="ECO:0000259" key="2">
    <source>
        <dbReference type="Pfam" id="PF22818"/>
    </source>
</evidence>
<organism evidence="3 4">
    <name type="scientific">Vibrio gallaecicus</name>
    <dbReference type="NCBI Taxonomy" id="552386"/>
    <lineage>
        <taxon>Bacteria</taxon>
        <taxon>Pseudomonadati</taxon>
        <taxon>Pseudomonadota</taxon>
        <taxon>Gammaproteobacteria</taxon>
        <taxon>Vibrionales</taxon>
        <taxon>Vibrionaceae</taxon>
        <taxon>Vibrio</taxon>
    </lineage>
</organism>
<gene>
    <name evidence="3" type="ORF">AB4566_05620</name>
</gene>
<comment type="caution">
    <text evidence="3">The sequence shown here is derived from an EMBL/GenBank/DDBJ whole genome shotgun (WGS) entry which is preliminary data.</text>
</comment>
<evidence type="ECO:0000313" key="3">
    <source>
        <dbReference type="EMBL" id="MFA0567750.1"/>
    </source>
</evidence>
<keyword evidence="4" id="KW-1185">Reference proteome</keyword>
<feature type="domain" description="ApeI dehydratase-like" evidence="2">
    <location>
        <begin position="13"/>
        <end position="112"/>
    </location>
</feature>
<dbReference type="RefSeq" id="WP_273297529.1">
    <property type="nucleotide sequence ID" value="NZ_JBFRUW010000015.1"/>
</dbReference>
<proteinExistence type="predicted"/>
<dbReference type="InterPro" id="IPR029069">
    <property type="entry name" value="HotDog_dom_sf"/>
</dbReference>
<dbReference type="Pfam" id="PF22818">
    <property type="entry name" value="ApeI-like"/>
    <property type="match status" value="1"/>
</dbReference>
<reference evidence="3 4" key="1">
    <citation type="journal article" date="2024" name="ISME J.">
        <title>Tailless and filamentous prophages are predominant in marine Vibrio.</title>
        <authorList>
            <person name="Steensen K."/>
            <person name="Seneca J."/>
            <person name="Bartlau N."/>
            <person name="Yu X.A."/>
            <person name="Hussain F.A."/>
            <person name="Polz M.F."/>
        </authorList>
    </citation>
    <scope>NUCLEOTIDE SEQUENCE [LARGE SCALE GENOMIC DNA]</scope>
    <source>
        <strain evidence="3 4">10N.222.51.A1</strain>
    </source>
</reference>
<evidence type="ECO:0000256" key="1">
    <source>
        <dbReference type="SAM" id="MobiDB-lite"/>
    </source>
</evidence>
<dbReference type="PIRSF" id="PIRSF030962">
    <property type="entry name" value="Dehydrase_ECs4332_prd"/>
    <property type="match status" value="1"/>
</dbReference>
<feature type="region of interest" description="Disordered" evidence="1">
    <location>
        <begin position="100"/>
        <end position="120"/>
    </location>
</feature>
<dbReference type="InterPro" id="IPR054545">
    <property type="entry name" value="ApeI-like"/>
</dbReference>
<dbReference type="Gene3D" id="3.10.129.10">
    <property type="entry name" value="Hotdog Thioesterase"/>
    <property type="match status" value="1"/>
</dbReference>
<dbReference type="InterPro" id="IPR016962">
    <property type="entry name" value="Dehydrase_ECs4332_prd"/>
</dbReference>
<protein>
    <submittedName>
        <fullName evidence="3">3-hydroxyacyl-ACP dehydratase</fullName>
    </submittedName>
</protein>
<sequence>MDKRKPAIIATNTADQQSVLTLHVAHDLQDFEGHFKHFPILPGVTQIDWALFYAIQELDVPPKFKGMEVIKFQEPILPDSTITLSLSWDTSKQKLAFRYTSNNGEQTHSSGKMKLGEKSE</sequence>
<name>A0ABV4N8W6_9VIBR</name>
<evidence type="ECO:0000313" key="4">
    <source>
        <dbReference type="Proteomes" id="UP001570417"/>
    </source>
</evidence>
<accession>A0ABV4N8W6</accession>
<dbReference type="Proteomes" id="UP001570417">
    <property type="component" value="Unassembled WGS sequence"/>
</dbReference>
<dbReference type="EMBL" id="JBFRUW010000015">
    <property type="protein sequence ID" value="MFA0567750.1"/>
    <property type="molecule type" value="Genomic_DNA"/>
</dbReference>
<feature type="compositionally biased region" description="Polar residues" evidence="1">
    <location>
        <begin position="100"/>
        <end position="110"/>
    </location>
</feature>